<organism evidence="1 2">
    <name type="scientific">Romanomermis culicivorax</name>
    <name type="common">Nematode worm</name>
    <dbReference type="NCBI Taxonomy" id="13658"/>
    <lineage>
        <taxon>Eukaryota</taxon>
        <taxon>Metazoa</taxon>
        <taxon>Ecdysozoa</taxon>
        <taxon>Nematoda</taxon>
        <taxon>Enoplea</taxon>
        <taxon>Dorylaimia</taxon>
        <taxon>Mermithida</taxon>
        <taxon>Mermithoidea</taxon>
        <taxon>Mermithidae</taxon>
        <taxon>Romanomermis</taxon>
    </lineage>
</organism>
<name>A0A915IY08_ROMCU</name>
<dbReference type="WBParaSite" id="nRc.2.0.1.t18980-RA">
    <property type="protein sequence ID" value="nRc.2.0.1.t18980-RA"/>
    <property type="gene ID" value="nRc.2.0.1.g18980"/>
</dbReference>
<sequence>MKIIKLKIEILDQSCCKTTIWIYNLPTHLFPLEPKDNFKTKVRQFKKFLKQVMQIPQDKADKFHIDYIGVLNVWKAYPDIKADFALTHEKFFVAKFIHELALFNKDRKPSIIRSDDLTAEQQKI</sequence>
<protein>
    <submittedName>
        <fullName evidence="2">Uncharacterized protein</fullName>
    </submittedName>
</protein>
<keyword evidence="1" id="KW-1185">Reference proteome</keyword>
<dbReference type="Proteomes" id="UP000887565">
    <property type="component" value="Unplaced"/>
</dbReference>
<proteinExistence type="predicted"/>
<evidence type="ECO:0000313" key="2">
    <source>
        <dbReference type="WBParaSite" id="nRc.2.0.1.t18980-RA"/>
    </source>
</evidence>
<dbReference type="AlphaFoldDB" id="A0A915IY08"/>
<reference evidence="2" key="1">
    <citation type="submission" date="2022-11" db="UniProtKB">
        <authorList>
            <consortium name="WormBaseParasite"/>
        </authorList>
    </citation>
    <scope>IDENTIFICATION</scope>
</reference>
<evidence type="ECO:0000313" key="1">
    <source>
        <dbReference type="Proteomes" id="UP000887565"/>
    </source>
</evidence>
<accession>A0A915IY08</accession>